<dbReference type="STRING" id="9009.A0A226MD19"/>
<feature type="region of interest" description="Disordered" evidence="14">
    <location>
        <begin position="434"/>
        <end position="457"/>
    </location>
</feature>
<feature type="disulfide bond" evidence="13">
    <location>
        <begin position="689"/>
        <end position="699"/>
    </location>
</feature>
<evidence type="ECO:0000256" key="1">
    <source>
        <dbReference type="ARBA" id="ARBA00004167"/>
    </source>
</evidence>
<feature type="region of interest" description="Disordered" evidence="14">
    <location>
        <begin position="271"/>
        <end position="313"/>
    </location>
</feature>
<feature type="region of interest" description="Disordered" evidence="14">
    <location>
        <begin position="197"/>
        <end position="245"/>
    </location>
</feature>
<keyword evidence="17" id="KW-1185">Reference proteome</keyword>
<dbReference type="GO" id="GO:0005737">
    <property type="term" value="C:cytoplasm"/>
    <property type="evidence" value="ECO:0007669"/>
    <property type="project" value="UniProtKB-ARBA"/>
</dbReference>
<dbReference type="PROSITE" id="PS00420">
    <property type="entry name" value="SRCR_1"/>
    <property type="match status" value="2"/>
</dbReference>
<evidence type="ECO:0000256" key="9">
    <source>
        <dbReference type="ARBA" id="ARBA00023180"/>
    </source>
</evidence>
<feature type="domain" description="SRCR" evidence="15">
    <location>
        <begin position="619"/>
        <end position="720"/>
    </location>
</feature>
<evidence type="ECO:0000313" key="16">
    <source>
        <dbReference type="EMBL" id="OXB53078.1"/>
    </source>
</evidence>
<dbReference type="AlphaFoldDB" id="A0A226MD19"/>
<proteinExistence type="predicted"/>
<evidence type="ECO:0000256" key="7">
    <source>
        <dbReference type="ARBA" id="ARBA00023157"/>
    </source>
</evidence>
<dbReference type="PRINTS" id="PR00258">
    <property type="entry name" value="SPERACTRCPTR"/>
</dbReference>
<evidence type="ECO:0000256" key="11">
    <source>
        <dbReference type="ARBA" id="ARBA00064153"/>
    </source>
</evidence>
<evidence type="ECO:0000259" key="15">
    <source>
        <dbReference type="PROSITE" id="PS50287"/>
    </source>
</evidence>
<evidence type="ECO:0000256" key="5">
    <source>
        <dbReference type="ARBA" id="ARBA00022989"/>
    </source>
</evidence>
<feature type="disulfide bond" evidence="13">
    <location>
        <begin position="39"/>
        <end position="49"/>
    </location>
</feature>
<dbReference type="EMBL" id="MCFN01001482">
    <property type="protein sequence ID" value="OXB53078.1"/>
    <property type="molecule type" value="Genomic_DNA"/>
</dbReference>
<dbReference type="OrthoDB" id="536948at2759"/>
<sequence length="747" mass="78911">MPDAAVVCRQLGCGTALAAPSGAWFGEGSGPIWLNHVRCSGNEQRLAQCRHRGWHNHVCAHEEDASVVCSAPFPLRLAGGPERCVGRVELLHAGSWGTVCDDGWGLLDAAVVCRQLGCGAARKALRSAHFGPGVGPIWLDEVKCGGTEAALWHCPAEPWGRHDCDHQEDAAVICAGQVPASTIPRPPLGQVLATIIPTRPQRQNPATTVTTTTARSPGGDPATSVPSTTTRSAGQGRVSATSTKTGRDPIRIIRITRLKAEQDPAGIIQSTKPKAAGVSRLKAGREPGGPTRSKVGWDPAGTNRSKVGRDSVGNNKTKVRLDLAGTNRSKVGRDSVGINKVKAGQHLVSINKTKAGRDPVGTNKTKAGRDPVGTNKTKAGRDPAGTNRSKAGWDPVGSIRVTRPKLGWDPLGPKAEWIVVDANQSSRSWVLMGTTPGTKPQAGQDPVGSTRSTQGLAGQDALSTIQGDMEQEIAGVRQSSRSNAEQESSPATRFQASTAVWSNHSLGEAAVPARLSGGRSQCQGRVELLQVGAWTSVCAVGWDLAAARVMCRQLGCGRPRIVPVPCSPPVDEGIAVGVRRVLCAGQEQDLEHCELQPGSAAECPSDRVAAVNCEEPFRLRLSDGPRRCAGRLEVQRAGLWGTVCNDGWSRANAAVVCQELGCGEAQGPDGARPRFGAGAGRIWLDDVRCRGQEKSLKDCAHRAWGYHDCTHREDIGVVCQVGDHCRWPQGPVQQGLAVLSVLSLQDP</sequence>
<dbReference type="PANTHER" id="PTHR48071">
    <property type="entry name" value="SRCR DOMAIN-CONTAINING PROTEIN"/>
    <property type="match status" value="1"/>
</dbReference>
<dbReference type="InterPro" id="IPR001190">
    <property type="entry name" value="SRCR"/>
</dbReference>
<accession>A0A226MD19</accession>
<reference evidence="16 17" key="1">
    <citation type="submission" date="2016-07" db="EMBL/GenBank/DDBJ databases">
        <title>Disparate Historic Effective Population Sizes Predicted by Modern Levels of Genome Diversity for the Scaled Quail (Callipepla squamata) and the Northern Bobwhite (Colinus virginianus): Inferences from First and Second Generation Draft Genome Assemblies for Sympatric New World Quail.</title>
        <authorList>
            <person name="Oldeschulte D.L."/>
            <person name="Halley Y.A."/>
            <person name="Bhattarai E.K."/>
            <person name="Brashear W.A."/>
            <person name="Hill J."/>
            <person name="Metz R.P."/>
            <person name="Johnson C.D."/>
            <person name="Rollins D."/>
            <person name="Peterson M.J."/>
            <person name="Bickhart D.M."/>
            <person name="Decker J.E."/>
            <person name="Seabury C.M."/>
        </authorList>
    </citation>
    <scope>NUCLEOTIDE SEQUENCE [LARGE SCALE GENOMIC DNA]</scope>
    <source>
        <strain evidence="16 17">Texas</strain>
        <tissue evidence="16">Leg muscle</tissue>
    </source>
</reference>
<dbReference type="PROSITE" id="PS50287">
    <property type="entry name" value="SRCR_2"/>
    <property type="match status" value="4"/>
</dbReference>
<feature type="domain" description="SRCR" evidence="15">
    <location>
        <begin position="513"/>
        <end position="614"/>
    </location>
</feature>
<comment type="caution">
    <text evidence="16">The sequence shown here is derived from an EMBL/GenBank/DDBJ whole genome shotgun (WGS) entry which is preliminary data.</text>
</comment>
<evidence type="ECO:0000256" key="4">
    <source>
        <dbReference type="ARBA" id="ARBA00022737"/>
    </source>
</evidence>
<dbReference type="PANTHER" id="PTHR48071:SF18">
    <property type="entry name" value="DELETED IN MALIGNANT BRAIN TUMORS 1 PROTEIN-RELATED"/>
    <property type="match status" value="1"/>
</dbReference>
<comment type="subunit">
    <text evidence="11">Interacts with LGALS1 and laminin.</text>
</comment>
<keyword evidence="5" id="KW-1133">Transmembrane helix</keyword>
<keyword evidence="8" id="KW-0675">Receptor</keyword>
<feature type="disulfide bond" evidence="13">
    <location>
        <begin position="113"/>
        <end position="174"/>
    </location>
</feature>
<dbReference type="SUPFAM" id="SSF56487">
    <property type="entry name" value="SRCR-like"/>
    <property type="match status" value="4"/>
</dbReference>
<feature type="domain" description="SRCR" evidence="15">
    <location>
        <begin position="75"/>
        <end position="175"/>
    </location>
</feature>
<dbReference type="Pfam" id="PF00530">
    <property type="entry name" value="SRCR"/>
    <property type="match status" value="4"/>
</dbReference>
<feature type="domain" description="SRCR" evidence="15">
    <location>
        <begin position="1"/>
        <end position="70"/>
    </location>
</feature>
<evidence type="ECO:0000256" key="12">
    <source>
        <dbReference type="ARBA" id="ARBA00069168"/>
    </source>
</evidence>
<evidence type="ECO:0000256" key="10">
    <source>
        <dbReference type="ARBA" id="ARBA00058074"/>
    </source>
</evidence>
<feature type="disulfide bond" evidence="13">
    <location>
        <begin position="144"/>
        <end position="154"/>
    </location>
</feature>
<evidence type="ECO:0000256" key="6">
    <source>
        <dbReference type="ARBA" id="ARBA00023136"/>
    </source>
</evidence>
<feature type="region of interest" description="Disordered" evidence="14">
    <location>
        <begin position="354"/>
        <end position="396"/>
    </location>
</feature>
<dbReference type="FunFam" id="3.10.250.10:FF:000057">
    <property type="entry name" value="Uncharacterized protein"/>
    <property type="match status" value="1"/>
</dbReference>
<organism evidence="16 17">
    <name type="scientific">Callipepla squamata</name>
    <name type="common">Scaled quail</name>
    <dbReference type="NCBI Taxonomy" id="9009"/>
    <lineage>
        <taxon>Eukaryota</taxon>
        <taxon>Metazoa</taxon>
        <taxon>Chordata</taxon>
        <taxon>Craniata</taxon>
        <taxon>Vertebrata</taxon>
        <taxon>Euteleostomi</taxon>
        <taxon>Archelosauria</taxon>
        <taxon>Archosauria</taxon>
        <taxon>Dinosauria</taxon>
        <taxon>Saurischia</taxon>
        <taxon>Theropoda</taxon>
        <taxon>Coelurosauria</taxon>
        <taxon>Aves</taxon>
        <taxon>Neognathae</taxon>
        <taxon>Galloanserae</taxon>
        <taxon>Galliformes</taxon>
        <taxon>Odontophoridae</taxon>
        <taxon>Callipepla</taxon>
    </lineage>
</organism>
<dbReference type="FunFam" id="3.10.250.10:FF:000004">
    <property type="entry name" value="Scavenger receptor cysteine-rich type 1 protein M130"/>
    <property type="match status" value="1"/>
</dbReference>
<feature type="disulfide bond" evidence="13">
    <location>
        <begin position="100"/>
        <end position="164"/>
    </location>
</feature>
<evidence type="ECO:0000256" key="3">
    <source>
        <dbReference type="ARBA" id="ARBA00022729"/>
    </source>
</evidence>
<dbReference type="InterPro" id="IPR036772">
    <property type="entry name" value="SRCR-like_dom_sf"/>
</dbReference>
<dbReference type="SMART" id="SM00202">
    <property type="entry name" value="SR"/>
    <property type="match status" value="4"/>
</dbReference>
<feature type="disulfide bond" evidence="13">
    <location>
        <begin position="8"/>
        <end position="69"/>
    </location>
</feature>
<keyword evidence="3" id="KW-0732">Signal</keyword>
<keyword evidence="6" id="KW-0472">Membrane</keyword>
<name>A0A226MD19_CALSU</name>
<dbReference type="GO" id="GO:0016020">
    <property type="term" value="C:membrane"/>
    <property type="evidence" value="ECO:0007669"/>
    <property type="project" value="UniProtKB-SubCell"/>
</dbReference>
<dbReference type="Gene3D" id="3.10.250.10">
    <property type="entry name" value="SRCR-like domain"/>
    <property type="match status" value="4"/>
</dbReference>
<keyword evidence="4" id="KW-0677">Repeat</keyword>
<gene>
    <name evidence="16" type="ORF">ASZ78_013928</name>
</gene>
<feature type="compositionally biased region" description="Polar residues" evidence="14">
    <location>
        <begin position="477"/>
        <end position="494"/>
    </location>
</feature>
<comment type="caution">
    <text evidence="13">Lacks conserved residue(s) required for the propagation of feature annotation.</text>
</comment>
<evidence type="ECO:0000313" key="17">
    <source>
        <dbReference type="Proteomes" id="UP000198323"/>
    </source>
</evidence>
<protein>
    <recommendedName>
        <fullName evidence="12">Soluble scavenger receptor cysteine-rich domain-containing protein SSC5D</fullName>
    </recommendedName>
</protein>
<keyword evidence="9" id="KW-0325">Glycoprotein</keyword>
<feature type="compositionally biased region" description="Polar residues" evidence="14">
    <location>
        <begin position="224"/>
        <end position="244"/>
    </location>
</feature>
<evidence type="ECO:0000256" key="2">
    <source>
        <dbReference type="ARBA" id="ARBA00022692"/>
    </source>
</evidence>
<feature type="compositionally biased region" description="Polar residues" evidence="14">
    <location>
        <begin position="447"/>
        <end position="457"/>
    </location>
</feature>
<evidence type="ECO:0000256" key="14">
    <source>
        <dbReference type="SAM" id="MobiDB-lite"/>
    </source>
</evidence>
<dbReference type="FunFam" id="3.10.250.10:FF:000002">
    <property type="entry name" value="Scavenger receptor cysteine-rich type 1 protein M130"/>
    <property type="match status" value="1"/>
</dbReference>
<keyword evidence="7 13" id="KW-1015">Disulfide bond</keyword>
<evidence type="ECO:0000256" key="8">
    <source>
        <dbReference type="ARBA" id="ARBA00023170"/>
    </source>
</evidence>
<dbReference type="Proteomes" id="UP000198323">
    <property type="component" value="Unassembled WGS sequence"/>
</dbReference>
<evidence type="ECO:0000256" key="13">
    <source>
        <dbReference type="PROSITE-ProRule" id="PRU00196"/>
    </source>
</evidence>
<comment type="function">
    <text evidence="10">Binds to extracellular matrix proteins. Binds to pathogen-associated molecular patterns (PAMPs) present on the cell walls of Gram-positive and Gram-negative bacteria and fungi, behaving as a pattern recognition receptor (PRR). Induces bacterial and fungal aggregation and subsequent inhibition of PAMP-induced cytokine release. Does not possess intrinsic bactericidal activity. May play a role in the innate defense and homeostasis of certain epithelial surfaces.</text>
</comment>
<keyword evidence="2" id="KW-0812">Transmembrane</keyword>
<feature type="region of interest" description="Disordered" evidence="14">
    <location>
        <begin position="474"/>
        <end position="494"/>
    </location>
</feature>
<feature type="disulfide bond" evidence="13">
    <location>
        <begin position="583"/>
        <end position="593"/>
    </location>
</feature>
<comment type="subcellular location">
    <subcellularLocation>
        <location evidence="1">Membrane</location>
        <topology evidence="1">Single-pass membrane protein</topology>
    </subcellularLocation>
</comment>
<dbReference type="FunFam" id="3.10.250.10:FF:000007">
    <property type="entry name" value="Soluble scavenger receptor cysteine-rich domain-containing protein SSC5D"/>
    <property type="match status" value="1"/>
</dbReference>